<dbReference type="AlphaFoldDB" id="A0A1F5SBV8"/>
<reference evidence="1 2" key="1">
    <citation type="journal article" date="2016" name="Nat. Commun.">
        <title>Thousands of microbial genomes shed light on interconnected biogeochemical processes in an aquifer system.</title>
        <authorList>
            <person name="Anantharaman K."/>
            <person name="Brown C.T."/>
            <person name="Hug L.A."/>
            <person name="Sharon I."/>
            <person name="Castelle C.J."/>
            <person name="Probst A.J."/>
            <person name="Thomas B.C."/>
            <person name="Singh A."/>
            <person name="Wilkins M.J."/>
            <person name="Karaoz U."/>
            <person name="Brodie E.L."/>
            <person name="Williams K.H."/>
            <person name="Hubbard S.S."/>
            <person name="Banfield J.F."/>
        </authorList>
    </citation>
    <scope>NUCLEOTIDE SEQUENCE [LARGE SCALE GENOMIC DNA]</scope>
</reference>
<name>A0A1F5SBV8_9BACT</name>
<protein>
    <submittedName>
        <fullName evidence="1">Uncharacterized protein</fullName>
    </submittedName>
</protein>
<proteinExistence type="predicted"/>
<sequence>MPILAAVWFFILARPAGAWIMIEEAHLNIQVNARGGDDSFIFRMGTELPGGGFNDDTFSLETSGGVAEMLYSIPRPDIYHYLGDINYLRENL</sequence>
<dbReference type="EMBL" id="MFFW01000034">
    <property type="protein sequence ID" value="OGF24167.1"/>
    <property type="molecule type" value="Genomic_DNA"/>
</dbReference>
<evidence type="ECO:0000313" key="2">
    <source>
        <dbReference type="Proteomes" id="UP000178783"/>
    </source>
</evidence>
<comment type="caution">
    <text evidence="1">The sequence shown here is derived from an EMBL/GenBank/DDBJ whole genome shotgun (WGS) entry which is preliminary data.</text>
</comment>
<evidence type="ECO:0000313" key="1">
    <source>
        <dbReference type="EMBL" id="OGF24167.1"/>
    </source>
</evidence>
<gene>
    <name evidence="1" type="ORF">A3H66_00710</name>
</gene>
<organism evidence="1 2">
    <name type="scientific">Candidatus Falkowbacteria bacterium RIFCSPLOWO2_02_FULL_45_21</name>
    <dbReference type="NCBI Taxonomy" id="1797989"/>
    <lineage>
        <taxon>Bacteria</taxon>
        <taxon>Candidatus Falkowiibacteriota</taxon>
    </lineage>
</organism>
<accession>A0A1F5SBV8</accession>
<dbReference type="STRING" id="1797989.A3H66_00710"/>
<dbReference type="Proteomes" id="UP000178783">
    <property type="component" value="Unassembled WGS sequence"/>
</dbReference>